<keyword evidence="1" id="KW-0732">Signal</keyword>
<comment type="caution">
    <text evidence="2">The sequence shown here is derived from an EMBL/GenBank/DDBJ whole genome shotgun (WGS) entry which is preliminary data.</text>
</comment>
<feature type="chain" id="PRO_5040731963" description="Secreted protein" evidence="1">
    <location>
        <begin position="32"/>
        <end position="138"/>
    </location>
</feature>
<dbReference type="AlphaFoldDB" id="A0A9X1Q5G0"/>
<dbReference type="Proteomes" id="UP001139384">
    <property type="component" value="Unassembled WGS sequence"/>
</dbReference>
<evidence type="ECO:0000313" key="3">
    <source>
        <dbReference type="Proteomes" id="UP001139384"/>
    </source>
</evidence>
<sequence length="138" mass="14714">MSIRKRFVAAAMTSALAGAGLVGGTAVTAGAATTQGDVTAQACYQDWTYNKPAGTRFLPENYLYITTDNCADINIKTGTSRTVRVCFYASGGGLNYCQSSYKTTTANQWKVIASDVLDGTKFRFEFSSTAASTGYRAH</sequence>
<evidence type="ECO:0000313" key="2">
    <source>
        <dbReference type="EMBL" id="MCF1598325.1"/>
    </source>
</evidence>
<gene>
    <name evidence="2" type="ORF">L0P92_32950</name>
</gene>
<feature type="signal peptide" evidence="1">
    <location>
        <begin position="1"/>
        <end position="31"/>
    </location>
</feature>
<proteinExistence type="predicted"/>
<evidence type="ECO:0008006" key="4">
    <source>
        <dbReference type="Google" id="ProtNLM"/>
    </source>
</evidence>
<name>A0A9X1Q5G0_STRM4</name>
<dbReference type="RefSeq" id="WP_234766727.1">
    <property type="nucleotide sequence ID" value="NZ_JAKEIP010000205.1"/>
</dbReference>
<evidence type="ECO:0000256" key="1">
    <source>
        <dbReference type="SAM" id="SignalP"/>
    </source>
</evidence>
<dbReference type="EMBL" id="JAKEIP010000205">
    <property type="protein sequence ID" value="MCF1598325.1"/>
    <property type="molecule type" value="Genomic_DNA"/>
</dbReference>
<organism evidence="2 3">
    <name type="scientific">Streptomyces muensis</name>
    <dbReference type="NCBI Taxonomy" id="1077944"/>
    <lineage>
        <taxon>Bacteria</taxon>
        <taxon>Bacillati</taxon>
        <taxon>Actinomycetota</taxon>
        <taxon>Actinomycetes</taxon>
        <taxon>Kitasatosporales</taxon>
        <taxon>Streptomycetaceae</taxon>
        <taxon>Streptomyces</taxon>
    </lineage>
</organism>
<reference evidence="2" key="1">
    <citation type="submission" date="2022-01" db="EMBL/GenBank/DDBJ databases">
        <title>Draft Genome Sequences of Seven Type Strains of the Genus Streptomyces.</title>
        <authorList>
            <person name="Aziz S."/>
            <person name="Coretto E."/>
            <person name="Chronakova A."/>
            <person name="Sproer C."/>
            <person name="Huber K."/>
            <person name="Nouioui I."/>
            <person name="Gross H."/>
        </authorList>
    </citation>
    <scope>NUCLEOTIDE SEQUENCE</scope>
    <source>
        <strain evidence="2">DSM 103493</strain>
    </source>
</reference>
<keyword evidence="3" id="KW-1185">Reference proteome</keyword>
<accession>A0A9X1Q5G0</accession>
<protein>
    <recommendedName>
        <fullName evidence="4">Secreted protein</fullName>
    </recommendedName>
</protein>